<reference evidence="5" key="1">
    <citation type="submission" date="2023-03" db="EMBL/GenBank/DDBJ databases">
        <title>Stygiobacter electus gen. nov., sp. nov., facultatively anaerobic thermotolerant bacterium of the class Ignavibacteria from a well of Yessentuki mineral water deposit.</title>
        <authorList>
            <person name="Podosokorskaya O.A."/>
            <person name="Elcheninov A.G."/>
            <person name="Petrova N.F."/>
            <person name="Zavarzina D.G."/>
            <person name="Kublanov I.V."/>
            <person name="Merkel A.Y."/>
        </authorList>
    </citation>
    <scope>NUCLEOTIDE SEQUENCE</scope>
    <source>
        <strain evidence="5">09-Me</strain>
    </source>
</reference>
<dbReference type="CDD" id="cd06241">
    <property type="entry name" value="M14-like"/>
    <property type="match status" value="1"/>
</dbReference>
<dbReference type="RefSeq" id="WP_321534459.1">
    <property type="nucleotide sequence ID" value="NZ_JARGDL010000001.1"/>
</dbReference>
<proteinExistence type="inferred from homology"/>
<accession>A0AAE3NXP7</accession>
<dbReference type="Proteomes" id="UP001221302">
    <property type="component" value="Unassembled WGS sequence"/>
</dbReference>
<comment type="cofactor">
    <cofactor evidence="1">
        <name>Zn(2+)</name>
        <dbReference type="ChEBI" id="CHEBI:29105"/>
    </cofactor>
</comment>
<evidence type="ECO:0000256" key="3">
    <source>
        <dbReference type="PROSITE-ProRule" id="PRU01379"/>
    </source>
</evidence>
<gene>
    <name evidence="5" type="ORF">P0M35_00905</name>
</gene>
<dbReference type="PANTHER" id="PTHR11705">
    <property type="entry name" value="PROTEASE FAMILY M14 CARBOXYPEPTIDASE A,B"/>
    <property type="match status" value="1"/>
</dbReference>
<evidence type="ECO:0000259" key="4">
    <source>
        <dbReference type="PROSITE" id="PS52035"/>
    </source>
</evidence>
<dbReference type="GO" id="GO:0004181">
    <property type="term" value="F:metallocarboxypeptidase activity"/>
    <property type="evidence" value="ECO:0007669"/>
    <property type="project" value="InterPro"/>
</dbReference>
<comment type="caution">
    <text evidence="5">The sequence shown here is derived from an EMBL/GenBank/DDBJ whole genome shotgun (WGS) entry which is preliminary data.</text>
</comment>
<sequence length="583" mass="68917">MKKFIMIFLISLSLIAQQKNNEWVTYFEKSNYLSTPNYDETIKYFKALERNSPYIKLIPFGKTAQERTLYICVVSKEKAFTPAKAKKINKPIILIQNGIHSGEIEGKDASMILLREILITKEKFNLIDNVTLLIIPVFNADGHERRSPFNRINQNGPTEMGWRTTAQNYNLNRDYMKADSPEIQSWLKLFNQWLPDFFVDSHTTDGADYQYTITYGIEKYRNLPPKTAQFVKEKFIPFNNKRTEDKGFLIAPYVSYKGRNFESGIVDYSATPRFSTGYTAVQNRIGLLIETHMLKPYKDRVFATKAMFENVIEFCSQYKNELIKLNQEGDRFVVENYFINNNYFPLSFDVSEKSKPFLYKGIEAKEEDSWITGKKVIRYTGKPFEKIIPFYDDNFVKDSVKVPIGYIIPVEYKEIVNRIKLHGIEVKRLNEEKNFIVEKYMFNNVKFSTSSFENHFQPTYDYEIFRDTIKSKKGDYFIRTNQRTLGVIVHLLEPKGPDSFLRWGFFNSIFEPKEYFEEYSMEPIAQKMVVDNPKLKEEFENYVNSDPKIKENPRRRLNFFYERSPYFDNQLNIYPILRVIKTL</sequence>
<dbReference type="EMBL" id="JARGDL010000001">
    <property type="protein sequence ID" value="MDF1610694.1"/>
    <property type="molecule type" value="Genomic_DNA"/>
</dbReference>
<evidence type="ECO:0000256" key="1">
    <source>
        <dbReference type="ARBA" id="ARBA00001947"/>
    </source>
</evidence>
<dbReference type="Gene3D" id="3.40.630.10">
    <property type="entry name" value="Zn peptidases"/>
    <property type="match status" value="1"/>
</dbReference>
<feature type="domain" description="Peptidase M14" evidence="4">
    <location>
        <begin position="34"/>
        <end position="315"/>
    </location>
</feature>
<feature type="active site" description="Proton donor/acceptor" evidence="3">
    <location>
        <position position="290"/>
    </location>
</feature>
<evidence type="ECO:0000256" key="2">
    <source>
        <dbReference type="ARBA" id="ARBA00005988"/>
    </source>
</evidence>
<comment type="similarity">
    <text evidence="2 3">Belongs to the peptidase M14 family.</text>
</comment>
<dbReference type="GO" id="GO:0005615">
    <property type="term" value="C:extracellular space"/>
    <property type="evidence" value="ECO:0007669"/>
    <property type="project" value="TreeGrafter"/>
</dbReference>
<dbReference type="GO" id="GO:0008270">
    <property type="term" value="F:zinc ion binding"/>
    <property type="evidence" value="ECO:0007669"/>
    <property type="project" value="InterPro"/>
</dbReference>
<dbReference type="GO" id="GO:0006508">
    <property type="term" value="P:proteolysis"/>
    <property type="evidence" value="ECO:0007669"/>
    <property type="project" value="InterPro"/>
</dbReference>
<dbReference type="PROSITE" id="PS52035">
    <property type="entry name" value="PEPTIDASE_M14"/>
    <property type="match status" value="1"/>
</dbReference>
<dbReference type="PANTHER" id="PTHR11705:SF145">
    <property type="entry name" value="PEPTIDASE M14 CARBOXYPEPTIDASE A DOMAIN-CONTAINING PROTEIN"/>
    <property type="match status" value="1"/>
</dbReference>
<dbReference type="SUPFAM" id="SSF53187">
    <property type="entry name" value="Zn-dependent exopeptidases"/>
    <property type="match status" value="1"/>
</dbReference>
<dbReference type="InterPro" id="IPR000834">
    <property type="entry name" value="Peptidase_M14"/>
</dbReference>
<evidence type="ECO:0000313" key="5">
    <source>
        <dbReference type="EMBL" id="MDF1610694.1"/>
    </source>
</evidence>
<dbReference type="Pfam" id="PF00246">
    <property type="entry name" value="Peptidase_M14"/>
    <property type="match status" value="1"/>
</dbReference>
<name>A0AAE3NXP7_9BACT</name>
<evidence type="ECO:0000313" key="6">
    <source>
        <dbReference type="Proteomes" id="UP001221302"/>
    </source>
</evidence>
<protein>
    <submittedName>
        <fullName evidence="5">M14 family metallopeptidase</fullName>
    </submittedName>
</protein>
<dbReference type="AlphaFoldDB" id="A0AAE3NXP7"/>
<organism evidence="5 6">
    <name type="scientific">Stygiobacter electus</name>
    <dbReference type="NCBI Taxonomy" id="3032292"/>
    <lineage>
        <taxon>Bacteria</taxon>
        <taxon>Pseudomonadati</taxon>
        <taxon>Ignavibacteriota</taxon>
        <taxon>Ignavibacteria</taxon>
        <taxon>Ignavibacteriales</taxon>
        <taxon>Melioribacteraceae</taxon>
        <taxon>Stygiobacter</taxon>
    </lineage>
</organism>
<keyword evidence="6" id="KW-1185">Reference proteome</keyword>
<dbReference type="SMART" id="SM00631">
    <property type="entry name" value="Zn_pept"/>
    <property type="match status" value="1"/>
</dbReference>